<comment type="similarity">
    <text evidence="1 10">Belongs to the class-I aminoacyl-tRNA synthetase family.</text>
</comment>
<comment type="cofactor">
    <cofactor evidence="10">
        <name>Zn(2+)</name>
        <dbReference type="ChEBI" id="CHEBI:29105"/>
    </cofactor>
    <text evidence="10">Binds 1 zinc ion per subunit.</text>
</comment>
<keyword evidence="13" id="KW-1185">Reference proteome</keyword>
<dbReference type="InterPro" id="IPR009080">
    <property type="entry name" value="tRNAsynth_Ia_anticodon-bd"/>
</dbReference>
<dbReference type="CDD" id="cd00672">
    <property type="entry name" value="CysRS_core"/>
    <property type="match status" value="1"/>
</dbReference>
<dbReference type="InterPro" id="IPR014729">
    <property type="entry name" value="Rossmann-like_a/b/a_fold"/>
</dbReference>
<reference evidence="12 13" key="1">
    <citation type="submission" date="2019-02" db="EMBL/GenBank/DDBJ databases">
        <title>Deep-cultivation of Planctomycetes and their phenomic and genomic characterization uncovers novel biology.</title>
        <authorList>
            <person name="Wiegand S."/>
            <person name="Jogler M."/>
            <person name="Boedeker C."/>
            <person name="Pinto D."/>
            <person name="Vollmers J."/>
            <person name="Rivas-Marin E."/>
            <person name="Kohn T."/>
            <person name="Peeters S.H."/>
            <person name="Heuer A."/>
            <person name="Rast P."/>
            <person name="Oberbeckmann S."/>
            <person name="Bunk B."/>
            <person name="Jeske O."/>
            <person name="Meyerdierks A."/>
            <person name="Storesund J.E."/>
            <person name="Kallscheuer N."/>
            <person name="Luecker S."/>
            <person name="Lage O.M."/>
            <person name="Pohl T."/>
            <person name="Merkel B.J."/>
            <person name="Hornburger P."/>
            <person name="Mueller R.-W."/>
            <person name="Bruemmer F."/>
            <person name="Labrenz M."/>
            <person name="Spormann A.M."/>
            <person name="Op den Camp H."/>
            <person name="Overmann J."/>
            <person name="Amann R."/>
            <person name="Jetten M.S.M."/>
            <person name="Mascher T."/>
            <person name="Medema M.H."/>
            <person name="Devos D.P."/>
            <person name="Kaster A.-K."/>
            <person name="Ovreas L."/>
            <person name="Rohde M."/>
            <person name="Galperin M.Y."/>
            <person name="Jogler C."/>
        </authorList>
    </citation>
    <scope>NUCLEOTIDE SEQUENCE [LARGE SCALE GENOMIC DNA]</scope>
    <source>
        <strain evidence="12 13">V22</strain>
    </source>
</reference>
<feature type="binding site" evidence="10">
    <location>
        <position position="301"/>
    </location>
    <ligand>
        <name>Zn(2+)</name>
        <dbReference type="ChEBI" id="CHEBI:29105"/>
    </ligand>
</feature>
<feature type="short sequence motif" description="'HIGH' region" evidence="10">
    <location>
        <begin position="62"/>
        <end position="72"/>
    </location>
</feature>
<dbReference type="InterPro" id="IPR024909">
    <property type="entry name" value="Cys-tRNA/MSH_ligase"/>
</dbReference>
<evidence type="ECO:0000256" key="6">
    <source>
        <dbReference type="ARBA" id="ARBA00022833"/>
    </source>
</evidence>
<evidence type="ECO:0000256" key="10">
    <source>
        <dbReference type="HAMAP-Rule" id="MF_00041"/>
    </source>
</evidence>
<keyword evidence="4 10" id="KW-0479">Metal-binding</keyword>
<dbReference type="SUPFAM" id="SSF52374">
    <property type="entry name" value="Nucleotidylyl transferase"/>
    <property type="match status" value="1"/>
</dbReference>
<dbReference type="PANTHER" id="PTHR10890:SF3">
    <property type="entry name" value="CYSTEINE--TRNA LIGASE, CYTOPLASMIC"/>
    <property type="match status" value="1"/>
</dbReference>
<feature type="short sequence motif" description="'KMSKS' region" evidence="10">
    <location>
        <begin position="334"/>
        <end position="338"/>
    </location>
</feature>
<keyword evidence="9 10" id="KW-0030">Aminoacyl-tRNA synthetase</keyword>
<dbReference type="Proteomes" id="UP000319976">
    <property type="component" value="Chromosome"/>
</dbReference>
<keyword evidence="6 10" id="KW-0862">Zinc</keyword>
<keyword evidence="5 10" id="KW-0547">Nucleotide-binding</keyword>
<evidence type="ECO:0000256" key="5">
    <source>
        <dbReference type="ARBA" id="ARBA00022741"/>
    </source>
</evidence>
<keyword evidence="7 10" id="KW-0067">ATP-binding</keyword>
<dbReference type="SUPFAM" id="SSF47323">
    <property type="entry name" value="Anticodon-binding domain of a subclass of class I aminoacyl-tRNA synthetases"/>
    <property type="match status" value="1"/>
</dbReference>
<dbReference type="Pfam" id="PF01406">
    <property type="entry name" value="tRNA-synt_1e"/>
    <property type="match status" value="1"/>
</dbReference>
<dbReference type="AlphaFoldDB" id="A0A517T7J7"/>
<organism evidence="12 13">
    <name type="scientific">Calycomorphotria hydatis</name>
    <dbReference type="NCBI Taxonomy" id="2528027"/>
    <lineage>
        <taxon>Bacteria</taxon>
        <taxon>Pseudomonadati</taxon>
        <taxon>Planctomycetota</taxon>
        <taxon>Planctomycetia</taxon>
        <taxon>Planctomycetales</taxon>
        <taxon>Planctomycetaceae</taxon>
        <taxon>Calycomorphotria</taxon>
    </lineage>
</organism>
<accession>A0A517T7J7</accession>
<comment type="catalytic activity">
    <reaction evidence="10">
        <text>tRNA(Cys) + L-cysteine + ATP = L-cysteinyl-tRNA(Cys) + AMP + diphosphate</text>
        <dbReference type="Rhea" id="RHEA:17773"/>
        <dbReference type="Rhea" id="RHEA-COMP:9661"/>
        <dbReference type="Rhea" id="RHEA-COMP:9679"/>
        <dbReference type="ChEBI" id="CHEBI:30616"/>
        <dbReference type="ChEBI" id="CHEBI:33019"/>
        <dbReference type="ChEBI" id="CHEBI:35235"/>
        <dbReference type="ChEBI" id="CHEBI:78442"/>
        <dbReference type="ChEBI" id="CHEBI:78517"/>
        <dbReference type="ChEBI" id="CHEBI:456215"/>
        <dbReference type="EC" id="6.1.1.16"/>
    </reaction>
</comment>
<dbReference type="GO" id="GO:0005524">
    <property type="term" value="F:ATP binding"/>
    <property type="evidence" value="ECO:0007669"/>
    <property type="project" value="UniProtKB-UniRule"/>
</dbReference>
<comment type="subunit">
    <text evidence="2 10">Monomer.</text>
</comment>
<dbReference type="HAMAP" id="MF_00041">
    <property type="entry name" value="Cys_tRNA_synth"/>
    <property type="match status" value="1"/>
</dbReference>
<dbReference type="InterPro" id="IPR015803">
    <property type="entry name" value="Cys-tRNA-ligase"/>
</dbReference>
<dbReference type="GO" id="GO:0006423">
    <property type="term" value="P:cysteinyl-tRNA aminoacylation"/>
    <property type="evidence" value="ECO:0007669"/>
    <property type="project" value="UniProtKB-UniRule"/>
</dbReference>
<proteinExistence type="inferred from homology"/>
<feature type="binding site" evidence="10">
    <location>
        <position position="305"/>
    </location>
    <ligand>
        <name>Zn(2+)</name>
        <dbReference type="ChEBI" id="CHEBI:29105"/>
    </ligand>
</feature>
<dbReference type="GO" id="GO:0008270">
    <property type="term" value="F:zinc ion binding"/>
    <property type="evidence" value="ECO:0007669"/>
    <property type="project" value="UniProtKB-UniRule"/>
</dbReference>
<dbReference type="KEGG" id="chya:V22_15770"/>
<evidence type="ECO:0000256" key="2">
    <source>
        <dbReference type="ARBA" id="ARBA00011245"/>
    </source>
</evidence>
<sequence>MTALFLFQEWDEPTRLHPTEFTYFHRRMDVAMPIQFYNSLTNSVEPFRTVEEGKVRMYSCGPTVYDFAHIGNFRSFLFADLIRRFLEVSGYEVRHVCNITDVGHMTDDSLADGGGEDKMATAATRIKEDKKSGKVPEGAISNPDDPYQVAQYYTDAFLDDARKLGLKVAFEDENILRATEHITDMQAMIEELLAKGNAYQVGDAVYFSVESFPDYGKLSGNSLEQLQAGSGGRVSDEEIAGKRHPGDFLLWKADSRHIMKWPSEWGEGYPGWHIECSVMARQTLGDVIDIHTGGEDLIFPHHECEIAQSRCATGEAAFANFWMHARFLMVEGEKMSKSKGNFYTVRDVLSGKATGREVHPAVLRFELTKSHYRANMNFTLKGLQDSAANVKKMIEFQSQLSAKADGSTAEIDNSHPVLREFLDTLGDDLNISGALGVLFPWMNGEHKDPAESLAVFNKINQILSVAPMDVPVQYASPETAQVYFSGASPTGISIKEMCKQIDEARATKDWPTADKLRDELQSAGYEVKNSPEGTIAVKQLA</sequence>
<evidence type="ECO:0000256" key="8">
    <source>
        <dbReference type="ARBA" id="ARBA00022917"/>
    </source>
</evidence>
<evidence type="ECO:0000256" key="9">
    <source>
        <dbReference type="ARBA" id="ARBA00023146"/>
    </source>
</evidence>
<feature type="binding site" evidence="10">
    <location>
        <position position="276"/>
    </location>
    <ligand>
        <name>Zn(2+)</name>
        <dbReference type="ChEBI" id="CHEBI:29105"/>
    </ligand>
</feature>
<evidence type="ECO:0000256" key="1">
    <source>
        <dbReference type="ARBA" id="ARBA00005594"/>
    </source>
</evidence>
<keyword evidence="10" id="KW-0963">Cytoplasm</keyword>
<dbReference type="GO" id="GO:0004817">
    <property type="term" value="F:cysteine-tRNA ligase activity"/>
    <property type="evidence" value="ECO:0007669"/>
    <property type="project" value="UniProtKB-UniRule"/>
</dbReference>
<dbReference type="EC" id="6.1.1.16" evidence="10"/>
<dbReference type="OrthoDB" id="9815130at2"/>
<dbReference type="InterPro" id="IPR032678">
    <property type="entry name" value="tRNA-synt_1_cat_dom"/>
</dbReference>
<dbReference type="PANTHER" id="PTHR10890">
    <property type="entry name" value="CYSTEINYL-TRNA SYNTHETASE"/>
    <property type="match status" value="1"/>
</dbReference>
<comment type="subcellular location">
    <subcellularLocation>
        <location evidence="10">Cytoplasm</location>
    </subcellularLocation>
</comment>
<dbReference type="EMBL" id="CP036316">
    <property type="protein sequence ID" value="QDT64343.1"/>
    <property type="molecule type" value="Genomic_DNA"/>
</dbReference>
<feature type="domain" description="tRNA synthetases class I catalytic" evidence="11">
    <location>
        <begin position="47"/>
        <end position="386"/>
    </location>
</feature>
<evidence type="ECO:0000313" key="13">
    <source>
        <dbReference type="Proteomes" id="UP000319976"/>
    </source>
</evidence>
<evidence type="ECO:0000313" key="12">
    <source>
        <dbReference type="EMBL" id="QDT64343.1"/>
    </source>
</evidence>
<evidence type="ECO:0000259" key="11">
    <source>
        <dbReference type="Pfam" id="PF01406"/>
    </source>
</evidence>
<protein>
    <recommendedName>
        <fullName evidence="10">Cysteine--tRNA ligase</fullName>
        <ecNumber evidence="10">6.1.1.16</ecNumber>
    </recommendedName>
    <alternativeName>
        <fullName evidence="10">Cysteinyl-tRNA synthetase</fullName>
        <shortName evidence="10">CysRS</shortName>
    </alternativeName>
</protein>
<keyword evidence="8 10" id="KW-0648">Protein biosynthesis</keyword>
<feature type="binding site" evidence="10">
    <location>
        <position position="337"/>
    </location>
    <ligand>
        <name>ATP</name>
        <dbReference type="ChEBI" id="CHEBI:30616"/>
    </ligand>
</feature>
<evidence type="ECO:0000256" key="4">
    <source>
        <dbReference type="ARBA" id="ARBA00022723"/>
    </source>
</evidence>
<gene>
    <name evidence="10 12" type="primary">cysS</name>
    <name evidence="12" type="ORF">V22_15770</name>
</gene>
<dbReference type="Gene3D" id="1.20.120.1910">
    <property type="entry name" value="Cysteine-tRNA ligase, C-terminal anti-codon recognition domain"/>
    <property type="match status" value="1"/>
</dbReference>
<dbReference type="Gene3D" id="3.40.50.620">
    <property type="entry name" value="HUPs"/>
    <property type="match status" value="1"/>
</dbReference>
<dbReference type="PRINTS" id="PR00983">
    <property type="entry name" value="TRNASYNTHCYS"/>
</dbReference>
<dbReference type="GO" id="GO:0005829">
    <property type="term" value="C:cytosol"/>
    <property type="evidence" value="ECO:0007669"/>
    <property type="project" value="TreeGrafter"/>
</dbReference>
<evidence type="ECO:0000256" key="3">
    <source>
        <dbReference type="ARBA" id="ARBA00022598"/>
    </source>
</evidence>
<dbReference type="NCBIfam" id="TIGR00435">
    <property type="entry name" value="cysS"/>
    <property type="match status" value="1"/>
</dbReference>
<keyword evidence="3 10" id="KW-0436">Ligase</keyword>
<evidence type="ECO:0000256" key="7">
    <source>
        <dbReference type="ARBA" id="ARBA00022840"/>
    </source>
</evidence>
<name>A0A517T7J7_9PLAN</name>
<feature type="binding site" evidence="10">
    <location>
        <position position="60"/>
    </location>
    <ligand>
        <name>Zn(2+)</name>
        <dbReference type="ChEBI" id="CHEBI:29105"/>
    </ligand>
</feature>